<evidence type="ECO:0000313" key="3">
    <source>
        <dbReference type="Proteomes" id="UP001164963"/>
    </source>
</evidence>
<evidence type="ECO:0000313" key="2">
    <source>
        <dbReference type="EMBL" id="UZK57964.1"/>
    </source>
</evidence>
<feature type="domain" description="3-octaprenyl-4-hydroxybenzoate carboxy-lyase-like N-terminal" evidence="1">
    <location>
        <begin position="18"/>
        <end position="73"/>
    </location>
</feature>
<evidence type="ECO:0000259" key="1">
    <source>
        <dbReference type="Pfam" id="PF20695"/>
    </source>
</evidence>
<name>A0ABY6Q1R9_9ACTN</name>
<sequence>MSATDHLVARVLDQLGLVTDHPVDPYGELADVYKRVGAGGTVQRPTRVGPAMLFEKVKGYDGARILVGLPGPRPERPRARSVVRCECQ</sequence>
<keyword evidence="3" id="KW-1185">Reference proteome</keyword>
<gene>
    <name evidence="2" type="ORF">NEH16_31205</name>
</gene>
<organism evidence="2 3">
    <name type="scientific">Streptomyces drozdowiczii</name>
    <dbReference type="NCBI Taxonomy" id="202862"/>
    <lineage>
        <taxon>Bacteria</taxon>
        <taxon>Bacillati</taxon>
        <taxon>Actinomycetota</taxon>
        <taxon>Actinomycetes</taxon>
        <taxon>Kitasatosporales</taxon>
        <taxon>Streptomycetaceae</taxon>
        <taxon>Streptomyces</taxon>
    </lineage>
</organism>
<dbReference type="EMBL" id="CP098740">
    <property type="protein sequence ID" value="UZK57964.1"/>
    <property type="molecule type" value="Genomic_DNA"/>
</dbReference>
<reference evidence="2" key="1">
    <citation type="journal article" date="2022" name="Front. Microbiol.">
        <title>Mirubactin C rescues the lethal effect of cell wall biosynthesis mutations in Bacillus subtilis.</title>
        <authorList>
            <person name="Kepplinger B."/>
            <person name="Wen X."/>
            <person name="Tyler A.R."/>
            <person name="Kim B.Y."/>
            <person name="Brown J."/>
            <person name="Banks P."/>
            <person name="Dashti Y."/>
            <person name="Mackenzie E.S."/>
            <person name="Wills C."/>
            <person name="Kawai Y."/>
            <person name="Waldron K.J."/>
            <person name="Allenby N.E.E."/>
            <person name="Wu L.J."/>
            <person name="Hall M.J."/>
            <person name="Errington J."/>
        </authorList>
    </citation>
    <scope>NUCLEOTIDE SEQUENCE</scope>
    <source>
        <strain evidence="2">MDA8-470</strain>
    </source>
</reference>
<protein>
    <submittedName>
        <fullName evidence="2">UbiD family decarboxylase</fullName>
    </submittedName>
</protein>
<accession>A0ABY6Q1R9</accession>
<dbReference type="InterPro" id="IPR049383">
    <property type="entry name" value="UbiD-like_N"/>
</dbReference>
<proteinExistence type="predicted"/>
<dbReference type="Pfam" id="PF20695">
    <property type="entry name" value="UbiD_N"/>
    <property type="match status" value="1"/>
</dbReference>
<dbReference type="Proteomes" id="UP001164963">
    <property type="component" value="Chromosome"/>
</dbReference>
<dbReference type="RefSeq" id="WP_265546478.1">
    <property type="nucleotide sequence ID" value="NZ_CP098740.1"/>
</dbReference>